<dbReference type="InterPro" id="IPR039440">
    <property type="entry name" value="DUF3850"/>
</dbReference>
<evidence type="ECO:0000259" key="1">
    <source>
        <dbReference type="Pfam" id="PF12961"/>
    </source>
</evidence>
<evidence type="ECO:0000313" key="2">
    <source>
        <dbReference type="EMBL" id="QJA97854.1"/>
    </source>
</evidence>
<name>A0A6M3LW78_9ZZZZ</name>
<dbReference type="InterPro" id="IPR015947">
    <property type="entry name" value="PUA-like_sf"/>
</dbReference>
<dbReference type="SUPFAM" id="SSF88697">
    <property type="entry name" value="PUA domain-like"/>
    <property type="match status" value="1"/>
</dbReference>
<dbReference type="EMBL" id="MT143530">
    <property type="protein sequence ID" value="QJA97854.1"/>
    <property type="molecule type" value="Genomic_DNA"/>
</dbReference>
<dbReference type="Gene3D" id="2.30.130.30">
    <property type="entry name" value="Hypothetical protein"/>
    <property type="match status" value="1"/>
</dbReference>
<sequence>MTHELKTWPVYFQQVRFRTKTFEVRRDDRTPPYAEGDALFLREWNPVISRYTGDSLLVGVTLVVRGDPMPAGYCAMQIVVLREFCDPYPEDHGGSDD</sequence>
<accession>A0A6M3LW78</accession>
<feature type="domain" description="DUF3850" evidence="1">
    <location>
        <begin position="2"/>
        <end position="78"/>
    </location>
</feature>
<proteinExistence type="predicted"/>
<dbReference type="AlphaFoldDB" id="A0A6M3LW78"/>
<reference evidence="2" key="1">
    <citation type="submission" date="2020-03" db="EMBL/GenBank/DDBJ databases">
        <title>The deep terrestrial virosphere.</title>
        <authorList>
            <person name="Holmfeldt K."/>
            <person name="Nilsson E."/>
            <person name="Simone D."/>
            <person name="Lopez-Fernandez M."/>
            <person name="Wu X."/>
            <person name="de Brujin I."/>
            <person name="Lundin D."/>
            <person name="Andersson A."/>
            <person name="Bertilsson S."/>
            <person name="Dopson M."/>
        </authorList>
    </citation>
    <scope>NUCLEOTIDE SEQUENCE</scope>
    <source>
        <strain evidence="2">MM415B05907</strain>
    </source>
</reference>
<dbReference type="Pfam" id="PF12961">
    <property type="entry name" value="DUF3850"/>
    <property type="match status" value="1"/>
</dbReference>
<gene>
    <name evidence="2" type="ORF">MM415B05907_0011</name>
</gene>
<organism evidence="2">
    <name type="scientific">viral metagenome</name>
    <dbReference type="NCBI Taxonomy" id="1070528"/>
    <lineage>
        <taxon>unclassified sequences</taxon>
        <taxon>metagenomes</taxon>
        <taxon>organismal metagenomes</taxon>
    </lineage>
</organism>
<protein>
    <recommendedName>
        <fullName evidence="1">DUF3850 domain-containing protein</fullName>
    </recommendedName>
</protein>